<dbReference type="HAMAP" id="MF_00052_B">
    <property type="entry name" value="RNase_HII_B"/>
    <property type="match status" value="1"/>
</dbReference>
<keyword evidence="11 14" id="KW-0255">Endonuclease</keyword>
<proteinExistence type="inferred from homology"/>
<comment type="catalytic activity">
    <reaction evidence="1 14 15 16">
        <text>Endonucleolytic cleavage to 5'-phosphomonoester.</text>
        <dbReference type="EC" id="3.1.26.4"/>
    </reaction>
</comment>
<evidence type="ECO:0000313" key="18">
    <source>
        <dbReference type="EMBL" id="GAE29226.1"/>
    </source>
</evidence>
<evidence type="ECO:0000256" key="15">
    <source>
        <dbReference type="PROSITE-ProRule" id="PRU01319"/>
    </source>
</evidence>
<dbReference type="GO" id="GO:0005737">
    <property type="term" value="C:cytoplasm"/>
    <property type="evidence" value="ECO:0007669"/>
    <property type="project" value="UniProtKB-SubCell"/>
</dbReference>
<dbReference type="Proteomes" id="UP000018895">
    <property type="component" value="Unassembled WGS sequence"/>
</dbReference>
<dbReference type="FunFam" id="3.30.420.10:FF:000006">
    <property type="entry name" value="Ribonuclease HII"/>
    <property type="match status" value="1"/>
</dbReference>
<evidence type="ECO:0000256" key="12">
    <source>
        <dbReference type="ARBA" id="ARBA00022801"/>
    </source>
</evidence>
<reference evidence="18" key="1">
    <citation type="journal article" date="2014" name="Genome Announc.">
        <title>Draft Genome Sequences of Three Alkaliphilic Bacillus Strains, Bacillus wakoensis JCM 9140T, Bacillus akibai JCM 9157T, and Bacillus hemicellulosilyticus JCM 9152T.</title>
        <authorList>
            <person name="Yuki M."/>
            <person name="Oshima K."/>
            <person name="Suda W."/>
            <person name="Oshida Y."/>
            <person name="Kitamura K."/>
            <person name="Iida T."/>
            <person name="Hattori M."/>
            <person name="Ohkuma M."/>
        </authorList>
    </citation>
    <scope>NUCLEOTIDE SEQUENCE [LARGE SCALE GENOMIC DNA]</scope>
    <source>
        <strain evidence="18">JCM 9152</strain>
    </source>
</reference>
<dbReference type="RefSeq" id="WP_035340542.1">
    <property type="nucleotide sequence ID" value="NZ_BAUU01000003.1"/>
</dbReference>
<comment type="similarity">
    <text evidence="5 14 16">Belongs to the RNase HII family.</text>
</comment>
<evidence type="ECO:0000256" key="9">
    <source>
        <dbReference type="ARBA" id="ARBA00022722"/>
    </source>
</evidence>
<name>W4QAZ1_9BACI</name>
<dbReference type="PROSITE" id="PS51975">
    <property type="entry name" value="RNASE_H_2"/>
    <property type="match status" value="1"/>
</dbReference>
<feature type="binding site" evidence="14 15">
    <location>
        <position position="168"/>
    </location>
    <ligand>
        <name>a divalent metal cation</name>
        <dbReference type="ChEBI" id="CHEBI:60240"/>
    </ligand>
</feature>
<keyword evidence="10 14" id="KW-0479">Metal-binding</keyword>
<keyword evidence="13 14" id="KW-0464">Manganese</keyword>
<dbReference type="InterPro" id="IPR012337">
    <property type="entry name" value="RNaseH-like_sf"/>
</dbReference>
<dbReference type="AlphaFoldDB" id="W4QAZ1"/>
<evidence type="ECO:0000256" key="16">
    <source>
        <dbReference type="RuleBase" id="RU003515"/>
    </source>
</evidence>
<dbReference type="InterPro" id="IPR001352">
    <property type="entry name" value="RNase_HII/HIII"/>
</dbReference>
<dbReference type="GO" id="GO:0043137">
    <property type="term" value="P:DNA replication, removal of RNA primer"/>
    <property type="evidence" value="ECO:0007669"/>
    <property type="project" value="TreeGrafter"/>
</dbReference>
<evidence type="ECO:0000313" key="19">
    <source>
        <dbReference type="Proteomes" id="UP000018895"/>
    </source>
</evidence>
<evidence type="ECO:0000256" key="7">
    <source>
        <dbReference type="ARBA" id="ARBA00019179"/>
    </source>
</evidence>
<evidence type="ECO:0000256" key="4">
    <source>
        <dbReference type="ARBA" id="ARBA00004496"/>
    </source>
</evidence>
<comment type="caution">
    <text evidence="18">The sequence shown here is derived from an EMBL/GenBank/DDBJ whole genome shotgun (WGS) entry which is preliminary data.</text>
</comment>
<keyword evidence="8 14" id="KW-0963">Cytoplasm</keyword>
<dbReference type="OrthoDB" id="9803420at2"/>
<dbReference type="GO" id="GO:0006298">
    <property type="term" value="P:mismatch repair"/>
    <property type="evidence" value="ECO:0007669"/>
    <property type="project" value="TreeGrafter"/>
</dbReference>
<dbReference type="NCBIfam" id="NF000595">
    <property type="entry name" value="PRK00015.1-3"/>
    <property type="match status" value="1"/>
</dbReference>
<protein>
    <recommendedName>
        <fullName evidence="7 14">Ribonuclease HII</fullName>
        <shortName evidence="14">RNase HII</shortName>
        <ecNumber evidence="6 14">3.1.26.4</ecNumber>
    </recommendedName>
</protein>
<dbReference type="CDD" id="cd07182">
    <property type="entry name" value="RNase_HII_bacteria_HII_like"/>
    <property type="match status" value="1"/>
</dbReference>
<dbReference type="PANTHER" id="PTHR10954">
    <property type="entry name" value="RIBONUCLEASE H2 SUBUNIT A"/>
    <property type="match status" value="1"/>
</dbReference>
<dbReference type="EMBL" id="BAUU01000003">
    <property type="protein sequence ID" value="GAE29226.1"/>
    <property type="molecule type" value="Genomic_DNA"/>
</dbReference>
<comment type="cofactor">
    <cofactor evidence="14 15">
        <name>Mn(2+)</name>
        <dbReference type="ChEBI" id="CHEBI:29035"/>
    </cofactor>
    <cofactor evidence="14 15">
        <name>Mg(2+)</name>
        <dbReference type="ChEBI" id="CHEBI:18420"/>
    </cofactor>
    <text evidence="14 15">Manganese or magnesium. Binds 1 divalent metal ion per monomer in the absence of substrate. May bind a second metal ion after substrate binding.</text>
</comment>
<dbReference type="GO" id="GO:0032299">
    <property type="term" value="C:ribonuclease H2 complex"/>
    <property type="evidence" value="ECO:0007669"/>
    <property type="project" value="TreeGrafter"/>
</dbReference>
<evidence type="ECO:0000256" key="8">
    <source>
        <dbReference type="ARBA" id="ARBA00022490"/>
    </source>
</evidence>
<dbReference type="Pfam" id="PF01351">
    <property type="entry name" value="RNase_HII"/>
    <property type="match status" value="1"/>
</dbReference>
<dbReference type="GO" id="GO:0003723">
    <property type="term" value="F:RNA binding"/>
    <property type="evidence" value="ECO:0007669"/>
    <property type="project" value="UniProtKB-UniRule"/>
</dbReference>
<dbReference type="Gene3D" id="3.30.420.10">
    <property type="entry name" value="Ribonuclease H-like superfamily/Ribonuclease H"/>
    <property type="match status" value="1"/>
</dbReference>
<organism evidence="18 19">
    <name type="scientific">Halalkalibacter hemicellulosilyticusJCM 9152</name>
    <dbReference type="NCBI Taxonomy" id="1236971"/>
    <lineage>
        <taxon>Bacteria</taxon>
        <taxon>Bacillati</taxon>
        <taxon>Bacillota</taxon>
        <taxon>Bacilli</taxon>
        <taxon>Bacillales</taxon>
        <taxon>Bacillaceae</taxon>
        <taxon>Halalkalibacter</taxon>
    </lineage>
</organism>
<comment type="subcellular location">
    <subcellularLocation>
        <location evidence="4 14">Cytoplasm</location>
    </subcellularLocation>
</comment>
<accession>W4QAZ1</accession>
<evidence type="ECO:0000256" key="14">
    <source>
        <dbReference type="HAMAP-Rule" id="MF_00052"/>
    </source>
</evidence>
<evidence type="ECO:0000256" key="10">
    <source>
        <dbReference type="ARBA" id="ARBA00022723"/>
    </source>
</evidence>
<dbReference type="EC" id="3.1.26.4" evidence="6 14"/>
<comment type="function">
    <text evidence="3 14 16">Endonuclease that specifically degrades the RNA of RNA-DNA hybrids.</text>
</comment>
<dbReference type="SUPFAM" id="SSF53098">
    <property type="entry name" value="Ribonuclease H-like"/>
    <property type="match status" value="1"/>
</dbReference>
<feature type="binding site" evidence="14 15">
    <location>
        <position position="77"/>
    </location>
    <ligand>
        <name>a divalent metal cation</name>
        <dbReference type="ChEBI" id="CHEBI:60240"/>
    </ligand>
</feature>
<evidence type="ECO:0000259" key="17">
    <source>
        <dbReference type="PROSITE" id="PS51975"/>
    </source>
</evidence>
<dbReference type="InterPro" id="IPR036397">
    <property type="entry name" value="RNaseH_sf"/>
</dbReference>
<dbReference type="InterPro" id="IPR024567">
    <property type="entry name" value="RNase_HII/HIII_dom"/>
</dbReference>
<keyword evidence="19" id="KW-1185">Reference proteome</keyword>
<keyword evidence="12 14" id="KW-0378">Hydrolase</keyword>
<dbReference type="InterPro" id="IPR022898">
    <property type="entry name" value="RNase_HII"/>
</dbReference>
<evidence type="ECO:0000256" key="6">
    <source>
        <dbReference type="ARBA" id="ARBA00012180"/>
    </source>
</evidence>
<dbReference type="GO" id="GO:0004523">
    <property type="term" value="F:RNA-DNA hybrid ribonuclease activity"/>
    <property type="evidence" value="ECO:0007669"/>
    <property type="project" value="UniProtKB-UniRule"/>
</dbReference>
<gene>
    <name evidence="14" type="primary">rnhB</name>
    <name evidence="18" type="ORF">JCM9152_571</name>
</gene>
<evidence type="ECO:0000256" key="2">
    <source>
        <dbReference type="ARBA" id="ARBA00001946"/>
    </source>
</evidence>
<evidence type="ECO:0000256" key="1">
    <source>
        <dbReference type="ARBA" id="ARBA00000077"/>
    </source>
</evidence>
<dbReference type="PANTHER" id="PTHR10954:SF18">
    <property type="entry name" value="RIBONUCLEASE HII"/>
    <property type="match status" value="1"/>
</dbReference>
<evidence type="ECO:0000256" key="13">
    <source>
        <dbReference type="ARBA" id="ARBA00023211"/>
    </source>
</evidence>
<dbReference type="STRING" id="1236971.JCM9152_571"/>
<evidence type="ECO:0000256" key="5">
    <source>
        <dbReference type="ARBA" id="ARBA00007383"/>
    </source>
</evidence>
<feature type="domain" description="RNase H type-2" evidence="17">
    <location>
        <begin position="70"/>
        <end position="255"/>
    </location>
</feature>
<evidence type="ECO:0000256" key="3">
    <source>
        <dbReference type="ARBA" id="ARBA00004065"/>
    </source>
</evidence>
<feature type="binding site" evidence="14 15">
    <location>
        <position position="76"/>
    </location>
    <ligand>
        <name>a divalent metal cation</name>
        <dbReference type="ChEBI" id="CHEBI:60240"/>
    </ligand>
</feature>
<keyword evidence="9 14" id="KW-0540">Nuclease</keyword>
<dbReference type="GO" id="GO:0030145">
    <property type="term" value="F:manganese ion binding"/>
    <property type="evidence" value="ECO:0007669"/>
    <property type="project" value="UniProtKB-UniRule"/>
</dbReference>
<dbReference type="NCBIfam" id="NF000594">
    <property type="entry name" value="PRK00015.1-1"/>
    <property type="match status" value="1"/>
</dbReference>
<sequence>MGLSLKEIEMKLKNNEDMEECLLLLKSDDRKGAQRLLRTFTRRQEKERQLEDMHRQMTVYEQTLRENGSNMIVGIDEVGRGPLAGPVVACAVILPTDFKLLGLTDSKKLSKAKRETFAEQIKKEAVSYSIAMVHAFEIDQMNIYQSTKKAMCQAIEMLQYEPDHVLVDAMTLPIVTKQTSIIKGDQKSISIAASSVLAKVARDRYMEELENQYPGYGFANHAGYGTKEHLEALESLGVTKEHRQSFKPITDLLAN</sequence>
<comment type="cofactor">
    <cofactor evidence="2">
        <name>Mg(2+)</name>
        <dbReference type="ChEBI" id="CHEBI:18420"/>
    </cofactor>
</comment>
<evidence type="ECO:0000256" key="11">
    <source>
        <dbReference type="ARBA" id="ARBA00022759"/>
    </source>
</evidence>